<evidence type="ECO:0000313" key="4">
    <source>
        <dbReference type="Proteomes" id="UP000800093"/>
    </source>
</evidence>
<proteinExistence type="predicted"/>
<evidence type="ECO:0000256" key="1">
    <source>
        <dbReference type="SAM" id="Phobius"/>
    </source>
</evidence>
<comment type="caution">
    <text evidence="3">The sequence shown here is derived from an EMBL/GenBank/DDBJ whole genome shotgun (WGS) entry which is preliminary data.</text>
</comment>
<reference evidence="4" key="1">
    <citation type="journal article" date="2020" name="Stud. Mycol.">
        <title>101 Dothideomycetes genomes: A test case for predicting lifestyles and emergence of pathogens.</title>
        <authorList>
            <person name="Haridas S."/>
            <person name="Albert R."/>
            <person name="Binder M."/>
            <person name="Bloem J."/>
            <person name="LaButti K."/>
            <person name="Salamov A."/>
            <person name="Andreopoulos B."/>
            <person name="Baker S."/>
            <person name="Barry K."/>
            <person name="Bills G."/>
            <person name="Bluhm B."/>
            <person name="Cannon C."/>
            <person name="Castanera R."/>
            <person name="Culley D."/>
            <person name="Daum C."/>
            <person name="Ezra D."/>
            <person name="Gonzalez J."/>
            <person name="Henrissat B."/>
            <person name="Kuo A."/>
            <person name="Liang C."/>
            <person name="Lipzen A."/>
            <person name="Lutzoni F."/>
            <person name="Magnuson J."/>
            <person name="Mondo S."/>
            <person name="Nolan M."/>
            <person name="Ohm R."/>
            <person name="Pangilinan J."/>
            <person name="Park H.-J."/>
            <person name="Ramirez L."/>
            <person name="Alfaro M."/>
            <person name="Sun H."/>
            <person name="Tritt A."/>
            <person name="Yoshinaga Y."/>
            <person name="Zwiers L.-H."/>
            <person name="Turgeon B."/>
            <person name="Goodwin S."/>
            <person name="Spatafora J."/>
            <person name="Crous P."/>
            <person name="Grigoriev I."/>
        </authorList>
    </citation>
    <scope>NUCLEOTIDE SEQUENCE [LARGE SCALE GENOMIC DNA]</scope>
    <source>
        <strain evidence="4">CBS 304.66</strain>
    </source>
</reference>
<sequence length="92" mass="10034">MAKDFTPPPPPTLKEALKEDRFEYDCIPCQILGSGAFIGLGVYTYISGHNQLTKREALIRKSGSRLGMGGRRVGITGMAATLVGIGIYRWFA</sequence>
<keyword evidence="4" id="KW-1185">Reference proteome</keyword>
<feature type="transmembrane region" description="Helical" evidence="1">
    <location>
        <begin position="31"/>
        <end position="52"/>
    </location>
</feature>
<dbReference type="Pfam" id="PF15055">
    <property type="entry name" value="DMAC1_Dmo2"/>
    <property type="match status" value="1"/>
</dbReference>
<gene>
    <name evidence="3" type="ORF">CC78DRAFT_622373</name>
</gene>
<evidence type="ECO:0000259" key="2">
    <source>
        <dbReference type="Pfam" id="PF15055"/>
    </source>
</evidence>
<name>A0A9P4MXQ6_9PLEO</name>
<dbReference type="InterPro" id="IPR028036">
    <property type="entry name" value="DMAC1-like_dom"/>
</dbReference>
<keyword evidence="1" id="KW-0812">Transmembrane</keyword>
<accession>A0A9P4MXQ6</accession>
<dbReference type="PANTHER" id="PTHR28048">
    <property type="entry name" value="ACR195WP"/>
    <property type="match status" value="1"/>
</dbReference>
<organism evidence="3 4">
    <name type="scientific">Lojkania enalia</name>
    <dbReference type="NCBI Taxonomy" id="147567"/>
    <lineage>
        <taxon>Eukaryota</taxon>
        <taxon>Fungi</taxon>
        <taxon>Dikarya</taxon>
        <taxon>Ascomycota</taxon>
        <taxon>Pezizomycotina</taxon>
        <taxon>Dothideomycetes</taxon>
        <taxon>Pleosporomycetidae</taxon>
        <taxon>Pleosporales</taxon>
        <taxon>Pleosporales incertae sedis</taxon>
        <taxon>Lojkania</taxon>
    </lineage>
</organism>
<dbReference type="InterPro" id="IPR053092">
    <property type="entry name" value="Mitochondrial_unc_protein"/>
</dbReference>
<protein>
    <recommendedName>
        <fullName evidence="2">Distal membrane-arm assembly complex protein 1-like domain-containing protein</fullName>
    </recommendedName>
</protein>
<dbReference type="EMBL" id="ML986848">
    <property type="protein sequence ID" value="KAF2257743.1"/>
    <property type="molecule type" value="Genomic_DNA"/>
</dbReference>
<evidence type="ECO:0000313" key="3">
    <source>
        <dbReference type="EMBL" id="KAF2257743.1"/>
    </source>
</evidence>
<dbReference type="AlphaFoldDB" id="A0A9P4MXQ6"/>
<keyword evidence="1" id="KW-1133">Transmembrane helix</keyword>
<keyword evidence="1" id="KW-0472">Membrane</keyword>
<feature type="domain" description="Distal membrane-arm assembly complex protein 1-like" evidence="2">
    <location>
        <begin position="25"/>
        <end position="61"/>
    </location>
</feature>
<dbReference type="PANTHER" id="PTHR28048:SF1">
    <property type="entry name" value="ACR195WP"/>
    <property type="match status" value="1"/>
</dbReference>
<feature type="transmembrane region" description="Helical" evidence="1">
    <location>
        <begin position="73"/>
        <end position="91"/>
    </location>
</feature>
<dbReference type="OrthoDB" id="6604875at2759"/>
<dbReference type="Proteomes" id="UP000800093">
    <property type="component" value="Unassembled WGS sequence"/>
</dbReference>